<dbReference type="KEGG" id="sdu:111236966"/>
<organism evidence="3 4">
    <name type="scientific">Seriola dumerili</name>
    <name type="common">Greater amberjack</name>
    <name type="synonym">Caranx dumerili</name>
    <dbReference type="NCBI Taxonomy" id="41447"/>
    <lineage>
        <taxon>Eukaryota</taxon>
        <taxon>Metazoa</taxon>
        <taxon>Chordata</taxon>
        <taxon>Craniata</taxon>
        <taxon>Vertebrata</taxon>
        <taxon>Euteleostomi</taxon>
        <taxon>Actinopterygii</taxon>
        <taxon>Neopterygii</taxon>
        <taxon>Teleostei</taxon>
        <taxon>Neoteleostei</taxon>
        <taxon>Acanthomorphata</taxon>
        <taxon>Carangaria</taxon>
        <taxon>Carangiformes</taxon>
        <taxon>Carangidae</taxon>
        <taxon>Seriola</taxon>
    </lineage>
</organism>
<protein>
    <submittedName>
        <fullName evidence="3">Radial spoke head 14 homolog</fullName>
    </submittedName>
</protein>
<dbReference type="InterPro" id="IPR011989">
    <property type="entry name" value="ARM-like"/>
</dbReference>
<dbReference type="AlphaFoldDB" id="A0A3B4UHU6"/>
<evidence type="ECO:0000313" key="3">
    <source>
        <dbReference type="Ensembl" id="ENSSDUP00000017793.1"/>
    </source>
</evidence>
<keyword evidence="4" id="KW-1185">Reference proteome</keyword>
<feature type="coiled-coil region" evidence="1">
    <location>
        <begin position="141"/>
        <end position="168"/>
    </location>
</feature>
<dbReference type="InterPro" id="IPR000225">
    <property type="entry name" value="Armadillo"/>
</dbReference>
<accession>A0A3B4UHU6</accession>
<evidence type="ECO:0000256" key="1">
    <source>
        <dbReference type="SAM" id="Coils"/>
    </source>
</evidence>
<dbReference type="SUPFAM" id="SSF48371">
    <property type="entry name" value="ARM repeat"/>
    <property type="match status" value="1"/>
</dbReference>
<dbReference type="OMA" id="VWQHDVI"/>
<evidence type="ECO:0000259" key="2">
    <source>
        <dbReference type="Pfam" id="PF25757"/>
    </source>
</evidence>
<dbReference type="PANTHER" id="PTHR15599">
    <property type="entry name" value="RTDR1"/>
    <property type="match status" value="1"/>
</dbReference>
<dbReference type="Proteomes" id="UP000261420">
    <property type="component" value="Unplaced"/>
</dbReference>
<dbReference type="GeneTree" id="ENSGT00500000044989"/>
<name>A0A3B4UHU6_SERDU</name>
<dbReference type="Pfam" id="PF25757">
    <property type="entry name" value="TPR_DNAAF5"/>
    <property type="match status" value="1"/>
</dbReference>
<dbReference type="Gene3D" id="1.25.10.10">
    <property type="entry name" value="Leucine-rich Repeat Variant"/>
    <property type="match status" value="2"/>
</dbReference>
<dbReference type="Ensembl" id="ENSSDUT00000018118.1">
    <property type="protein sequence ID" value="ENSSDUP00000017793.1"/>
    <property type="gene ID" value="ENSSDUG00000013006.1"/>
</dbReference>
<dbReference type="InterPro" id="IPR016024">
    <property type="entry name" value="ARM-type_fold"/>
</dbReference>
<dbReference type="GeneID" id="111236966"/>
<reference evidence="3" key="2">
    <citation type="submission" date="2025-09" db="UniProtKB">
        <authorList>
            <consortium name="Ensembl"/>
        </authorList>
    </citation>
    <scope>IDENTIFICATION</scope>
</reference>
<feature type="domain" description="Dynein axonemal assembly factor 5 TPR repeats" evidence="2">
    <location>
        <begin position="90"/>
        <end position="265"/>
    </location>
</feature>
<dbReference type="CTD" id="27156"/>
<proteinExistence type="predicted"/>
<dbReference type="InterPro" id="IPR042856">
    <property type="entry name" value="RSP14"/>
</dbReference>
<dbReference type="RefSeq" id="XP_022621610.1">
    <property type="nucleotide sequence ID" value="XM_022765889.1"/>
</dbReference>
<sequence length="354" mass="39278">MAGALMDPTRAPLAFGRRAVPQLFEQLQQPETGTRLRALASLCDLIHDPDRLYQTVKGGFLERLVVLLKDEDPSVRARTCELLHLLTAHSAGRQALLSSSLLPPLSQLLGDSSSSCRRNVHRVLNRLALLPAGAEALLTLVPKLMLKLRDDEDEEEEEEEEVQVLLLSTLSCCSRLDALPALASDGVSLLGHKLSHRSPNIRREAAAAMMALSIPEDGKRQVCKEAVLPVLVGLLQDEDIEVQANAAGVIMYTVIITTGKQQCLDLDVVPVLLLLVSKETEEEEEEDLERRRRRRKALILYSLRTLTSLAEAPDGRRLLLEQLPLLLRRSEATEEDQDIRRAAQTAVRVVTWTP</sequence>
<dbReference type="InterPro" id="IPR057978">
    <property type="entry name" value="TPR_DAAF5"/>
</dbReference>
<dbReference type="SMART" id="SM00185">
    <property type="entry name" value="ARM"/>
    <property type="match status" value="3"/>
</dbReference>
<evidence type="ECO:0000313" key="4">
    <source>
        <dbReference type="Proteomes" id="UP000261420"/>
    </source>
</evidence>
<dbReference type="STRING" id="41447.ENSSDUP00000017793"/>
<reference evidence="3" key="1">
    <citation type="submission" date="2025-08" db="UniProtKB">
        <authorList>
            <consortium name="Ensembl"/>
        </authorList>
    </citation>
    <scope>IDENTIFICATION</scope>
</reference>
<keyword evidence="1" id="KW-0175">Coiled coil</keyword>
<dbReference type="PANTHER" id="PTHR15599:SF1">
    <property type="entry name" value="RADIAL SPOKE HEAD 14 HOMOLOG"/>
    <property type="match status" value="1"/>
</dbReference>